<reference evidence="2" key="1">
    <citation type="journal article" date="2019" name="Sci. Rep.">
        <title>Draft genome of Tanacetum cinerariifolium, the natural source of mosquito coil.</title>
        <authorList>
            <person name="Yamashiro T."/>
            <person name="Shiraishi A."/>
            <person name="Satake H."/>
            <person name="Nakayama K."/>
        </authorList>
    </citation>
    <scope>NUCLEOTIDE SEQUENCE</scope>
</reference>
<keyword evidence="2" id="KW-0695">RNA-directed DNA polymerase</keyword>
<name>A0A699QA44_TANCI</name>
<dbReference type="GO" id="GO:0003964">
    <property type="term" value="F:RNA-directed DNA polymerase activity"/>
    <property type="evidence" value="ECO:0007669"/>
    <property type="project" value="UniProtKB-KW"/>
</dbReference>
<dbReference type="PANTHER" id="PTHR33064:SF37">
    <property type="entry name" value="RIBONUCLEASE H"/>
    <property type="match status" value="1"/>
</dbReference>
<comment type="caution">
    <text evidence="2">The sequence shown here is derived from an EMBL/GenBank/DDBJ whole genome shotgun (WGS) entry which is preliminary data.</text>
</comment>
<dbReference type="Gene3D" id="3.30.70.270">
    <property type="match status" value="1"/>
</dbReference>
<evidence type="ECO:0000313" key="2">
    <source>
        <dbReference type="EMBL" id="GFC62396.1"/>
    </source>
</evidence>
<protein>
    <submittedName>
        <fullName evidence="2">Putative reverse transcriptase domain, viral movement protein</fullName>
    </submittedName>
</protein>
<dbReference type="InterPro" id="IPR043502">
    <property type="entry name" value="DNA/RNA_pol_sf"/>
</dbReference>
<keyword evidence="2" id="KW-0548">Nucleotidyltransferase</keyword>
<accession>A0A699QA44</accession>
<dbReference type="PANTHER" id="PTHR33064">
    <property type="entry name" value="POL PROTEIN"/>
    <property type="match status" value="1"/>
</dbReference>
<proteinExistence type="predicted"/>
<dbReference type="AlphaFoldDB" id="A0A699QA44"/>
<feature type="domain" description="Reverse transcriptase/retrotransposon-derived protein RNase H-like" evidence="1">
    <location>
        <begin position="66"/>
        <end position="163"/>
    </location>
</feature>
<dbReference type="InterPro" id="IPR041577">
    <property type="entry name" value="RT_RNaseH_2"/>
</dbReference>
<dbReference type="InterPro" id="IPR051320">
    <property type="entry name" value="Viral_Replic_Matur_Polypro"/>
</dbReference>
<dbReference type="InterPro" id="IPR043128">
    <property type="entry name" value="Rev_trsase/Diguanyl_cyclase"/>
</dbReference>
<gene>
    <name evidence="2" type="ORF">Tci_834366</name>
</gene>
<dbReference type="SUPFAM" id="SSF56672">
    <property type="entry name" value="DNA/RNA polymerases"/>
    <property type="match status" value="1"/>
</dbReference>
<evidence type="ECO:0000259" key="1">
    <source>
        <dbReference type="Pfam" id="PF17919"/>
    </source>
</evidence>
<dbReference type="EMBL" id="BKCJ010993742">
    <property type="protein sequence ID" value="GFC62396.1"/>
    <property type="molecule type" value="Genomic_DNA"/>
</dbReference>
<keyword evidence="2" id="KW-0808">Transferase</keyword>
<dbReference type="Pfam" id="PF17919">
    <property type="entry name" value="RT_RNaseH_2"/>
    <property type="match status" value="1"/>
</dbReference>
<organism evidence="2">
    <name type="scientific">Tanacetum cinerariifolium</name>
    <name type="common">Dalmatian daisy</name>
    <name type="synonym">Chrysanthemum cinerariifolium</name>
    <dbReference type="NCBI Taxonomy" id="118510"/>
    <lineage>
        <taxon>Eukaryota</taxon>
        <taxon>Viridiplantae</taxon>
        <taxon>Streptophyta</taxon>
        <taxon>Embryophyta</taxon>
        <taxon>Tracheophyta</taxon>
        <taxon>Spermatophyta</taxon>
        <taxon>Magnoliopsida</taxon>
        <taxon>eudicotyledons</taxon>
        <taxon>Gunneridae</taxon>
        <taxon>Pentapetalae</taxon>
        <taxon>asterids</taxon>
        <taxon>campanulids</taxon>
        <taxon>Asterales</taxon>
        <taxon>Asteraceae</taxon>
        <taxon>Asteroideae</taxon>
        <taxon>Anthemideae</taxon>
        <taxon>Anthemidinae</taxon>
        <taxon>Tanacetum</taxon>
    </lineage>
</organism>
<sequence length="163" mass="18758">MEISDGRYQPQPHVAQELLKFPDELSSQKTIQQFLGLVNDMADFLPKLSHHTVWLFPMLKKNPPQWTSRQIEAVKAIKSLAEKMPPLKIPASSEKRILQTDASDECWGTVLLVQDNNNKRHVCGYKSGTFKASEKHYHSTFKKILAVKRGIEMFQFHLIGHDF</sequence>